<keyword evidence="7" id="KW-0350">Heme biosynthesis</keyword>
<dbReference type="EMBL" id="OZ023719">
    <property type="protein sequence ID" value="CAK9868695.1"/>
    <property type="molecule type" value="Genomic_DNA"/>
</dbReference>
<comment type="subcellular location">
    <subcellularLocation>
        <location evidence="1">Membrane</location>
        <topology evidence="1">Multi-pass membrane protein</topology>
    </subcellularLocation>
</comment>
<reference evidence="11" key="1">
    <citation type="submission" date="2024-03" db="EMBL/GenBank/DDBJ databases">
        <authorList>
            <consortium name="ELIXIR-Norway"/>
            <consortium name="Elixir Norway"/>
        </authorList>
    </citation>
    <scope>NUCLEOTIDE SEQUENCE</scope>
</reference>
<evidence type="ECO:0000256" key="9">
    <source>
        <dbReference type="ARBA" id="ARBA00030253"/>
    </source>
</evidence>
<evidence type="ECO:0000256" key="7">
    <source>
        <dbReference type="ARBA" id="ARBA00023133"/>
    </source>
</evidence>
<gene>
    <name evidence="11" type="ORF">CSSPJE1EN2_LOCUS11654</name>
</gene>
<dbReference type="PROSITE" id="PS00943">
    <property type="entry name" value="UBIA"/>
    <property type="match status" value="1"/>
</dbReference>
<dbReference type="InterPro" id="IPR030470">
    <property type="entry name" value="UbiA_prenylTrfase_CS"/>
</dbReference>
<evidence type="ECO:0000256" key="4">
    <source>
        <dbReference type="ARBA" id="ARBA00022679"/>
    </source>
</evidence>
<feature type="transmembrane region" description="Helical" evidence="10">
    <location>
        <begin position="286"/>
        <end position="305"/>
    </location>
</feature>
<dbReference type="Pfam" id="PF01040">
    <property type="entry name" value="UbiA"/>
    <property type="match status" value="1"/>
</dbReference>
<dbReference type="Proteomes" id="UP001497522">
    <property type="component" value="Chromosome 18"/>
</dbReference>
<feature type="transmembrane region" description="Helical" evidence="10">
    <location>
        <begin position="260"/>
        <end position="279"/>
    </location>
</feature>
<feature type="transmembrane region" description="Helical" evidence="10">
    <location>
        <begin position="164"/>
        <end position="182"/>
    </location>
</feature>
<evidence type="ECO:0000256" key="3">
    <source>
        <dbReference type="ARBA" id="ARBA00016335"/>
    </source>
</evidence>
<dbReference type="CDD" id="cd13957">
    <property type="entry name" value="PT_UbiA_Cox10"/>
    <property type="match status" value="1"/>
</dbReference>
<feature type="transmembrane region" description="Helical" evidence="10">
    <location>
        <begin position="311"/>
        <end position="335"/>
    </location>
</feature>
<keyword evidence="4" id="KW-0808">Transferase</keyword>
<sequence length="508" mass="54797">MSAFKRLKLLSQPQQQQQLLLFCNVGKLMRFPQTAIASADLSRTHTILAAASSRGFSSFLGLTNGGSPLQQIRSGACVLRKGFTGLLQGRRAGDVTQPPGVVVAGVVRWKYARGIATAALARGEGVAKQAIGSFAAGTRVEGTKKSLSESIKHYARCYYELSKVRLSLLVVTTAGVGFVMGSGEVVDWVGLCWTTIGTMLAAASANAFNQIMEVTTDAQMKRTMRRPLPSGRMGMSHAVAFAVTMGVSGVTLLAWKANTITAELGAANVLLYTLVYTPLKQMHPINTWVGAVVGAIPPLMGWAAAAGQIDAGSWVLAAGLYFWQIPHFMSLAFLCRDDYAAGRYKMLSLSDATGHRTALTAFRNCIYLLPLGFLAHQMDITSGYFGVESLLLGACFGATAASFYFQPSSQTARKLFFASLLYLPVFMTAMICHRIPSPIQKNKEFLEKSQQGLQVTQIGGESPLPIRDSIERKKPYYGGQMPVRPPIAFLSAAPFPFLPPPDDRTSLL</sequence>
<keyword evidence="5 10" id="KW-0812">Transmembrane</keyword>
<dbReference type="Gene3D" id="1.10.357.140">
    <property type="entry name" value="UbiA prenyltransferase"/>
    <property type="match status" value="1"/>
</dbReference>
<proteinExistence type="inferred from homology"/>
<evidence type="ECO:0000256" key="2">
    <source>
        <dbReference type="ARBA" id="ARBA00005985"/>
    </source>
</evidence>
<keyword evidence="8 10" id="KW-0472">Membrane</keyword>
<dbReference type="PANTHER" id="PTHR43448:SF2">
    <property type="entry name" value="PROTOHEME IX FARNESYLTRANSFERASE, MITOCHONDRIAL"/>
    <property type="match status" value="1"/>
</dbReference>
<keyword evidence="12" id="KW-1185">Reference proteome</keyword>
<organism evidence="11 12">
    <name type="scientific">Sphagnum jensenii</name>
    <dbReference type="NCBI Taxonomy" id="128206"/>
    <lineage>
        <taxon>Eukaryota</taxon>
        <taxon>Viridiplantae</taxon>
        <taxon>Streptophyta</taxon>
        <taxon>Embryophyta</taxon>
        <taxon>Bryophyta</taxon>
        <taxon>Sphagnophytina</taxon>
        <taxon>Sphagnopsida</taxon>
        <taxon>Sphagnales</taxon>
        <taxon>Sphagnaceae</taxon>
        <taxon>Sphagnum</taxon>
    </lineage>
</organism>
<dbReference type="InterPro" id="IPR044878">
    <property type="entry name" value="UbiA_sf"/>
</dbReference>
<evidence type="ECO:0000256" key="5">
    <source>
        <dbReference type="ARBA" id="ARBA00022692"/>
    </source>
</evidence>
<feature type="transmembrane region" description="Helical" evidence="10">
    <location>
        <begin position="233"/>
        <end position="254"/>
    </location>
</feature>
<name>A0ABP1B1D7_9BRYO</name>
<feature type="transmembrane region" description="Helical" evidence="10">
    <location>
        <begin position="188"/>
        <end position="212"/>
    </location>
</feature>
<comment type="similarity">
    <text evidence="2">Belongs to the UbiA prenyltransferase family.</text>
</comment>
<evidence type="ECO:0000256" key="10">
    <source>
        <dbReference type="SAM" id="Phobius"/>
    </source>
</evidence>
<dbReference type="InterPro" id="IPR006369">
    <property type="entry name" value="Protohaem_IX_farnesylTrfase"/>
</dbReference>
<dbReference type="NCBIfam" id="TIGR01473">
    <property type="entry name" value="cyoE_ctaB"/>
    <property type="match status" value="1"/>
</dbReference>
<accession>A0ABP1B1D7</accession>
<dbReference type="InterPro" id="IPR000537">
    <property type="entry name" value="UbiA_prenyltransferase"/>
</dbReference>
<feature type="transmembrane region" description="Helical" evidence="10">
    <location>
        <begin position="382"/>
        <end position="403"/>
    </location>
</feature>
<protein>
    <recommendedName>
        <fullName evidence="3">Protoheme IX farnesyltransferase, mitochondrial</fullName>
    </recommendedName>
    <alternativeName>
        <fullName evidence="9">Heme O synthase</fullName>
    </alternativeName>
</protein>
<dbReference type="PANTHER" id="PTHR43448">
    <property type="entry name" value="PROTOHEME IX FARNESYLTRANSFERASE, MITOCHONDRIAL"/>
    <property type="match status" value="1"/>
</dbReference>
<evidence type="ECO:0000313" key="12">
    <source>
        <dbReference type="Proteomes" id="UP001497522"/>
    </source>
</evidence>
<feature type="transmembrane region" description="Helical" evidence="10">
    <location>
        <begin position="415"/>
        <end position="436"/>
    </location>
</feature>
<evidence type="ECO:0000256" key="1">
    <source>
        <dbReference type="ARBA" id="ARBA00004141"/>
    </source>
</evidence>
<evidence type="ECO:0000256" key="8">
    <source>
        <dbReference type="ARBA" id="ARBA00023136"/>
    </source>
</evidence>
<dbReference type="HAMAP" id="MF_00154">
    <property type="entry name" value="CyoE_CtaB"/>
    <property type="match status" value="1"/>
</dbReference>
<evidence type="ECO:0000256" key="6">
    <source>
        <dbReference type="ARBA" id="ARBA00022989"/>
    </source>
</evidence>
<keyword evidence="6 10" id="KW-1133">Transmembrane helix</keyword>
<evidence type="ECO:0000313" key="11">
    <source>
        <dbReference type="EMBL" id="CAK9868695.1"/>
    </source>
</evidence>